<dbReference type="PANTHER" id="PTHR43767:SF7">
    <property type="entry name" value="MEDIUM_LONG-CHAIN-FATTY-ACID--COA LIGASE FADD8"/>
    <property type="match status" value="1"/>
</dbReference>
<evidence type="ECO:0000259" key="4">
    <source>
        <dbReference type="Pfam" id="PF13193"/>
    </source>
</evidence>
<dbReference type="PROSITE" id="PS00455">
    <property type="entry name" value="AMP_BINDING"/>
    <property type="match status" value="1"/>
</dbReference>
<evidence type="ECO:0000256" key="2">
    <source>
        <dbReference type="ARBA" id="ARBA00022598"/>
    </source>
</evidence>
<dbReference type="InterPro" id="IPR020845">
    <property type="entry name" value="AMP-binding_CS"/>
</dbReference>
<dbReference type="InterPro" id="IPR025110">
    <property type="entry name" value="AMP-bd_C"/>
</dbReference>
<dbReference type="InterPro" id="IPR042099">
    <property type="entry name" value="ANL_N_sf"/>
</dbReference>
<accession>A0A653AIA0</accession>
<feature type="domain" description="AMP-binding enzyme C-terminal" evidence="4">
    <location>
        <begin position="425"/>
        <end position="500"/>
    </location>
</feature>
<name>A0A653AIA0_UNCDX</name>
<feature type="domain" description="AMP-dependent synthetase/ligase" evidence="3">
    <location>
        <begin position="7"/>
        <end position="375"/>
    </location>
</feature>
<evidence type="ECO:0000256" key="1">
    <source>
        <dbReference type="ARBA" id="ARBA00006432"/>
    </source>
</evidence>
<dbReference type="AlphaFoldDB" id="A0A653AIA0"/>
<dbReference type="InterPro" id="IPR050237">
    <property type="entry name" value="ATP-dep_AMP-bd_enzyme"/>
</dbReference>
<dbReference type="InterPro" id="IPR045851">
    <property type="entry name" value="AMP-bd_C_sf"/>
</dbReference>
<dbReference type="EMBL" id="UPXX01000032">
    <property type="protein sequence ID" value="VBB47758.1"/>
    <property type="molecule type" value="Genomic_DNA"/>
</dbReference>
<comment type="similarity">
    <text evidence="1">Belongs to the ATP-dependent AMP-binding enzyme family.</text>
</comment>
<gene>
    <name evidence="5" type="ORF">TRIP_B50553</name>
</gene>
<dbReference type="NCBIfam" id="NF004837">
    <property type="entry name" value="PRK06187.1"/>
    <property type="match status" value="1"/>
</dbReference>
<dbReference type="FunFam" id="3.30.300.30:FF:000008">
    <property type="entry name" value="2,3-dihydroxybenzoate-AMP ligase"/>
    <property type="match status" value="1"/>
</dbReference>
<dbReference type="SUPFAM" id="SSF56801">
    <property type="entry name" value="Acetyl-CoA synthetase-like"/>
    <property type="match status" value="1"/>
</dbReference>
<evidence type="ECO:0000259" key="3">
    <source>
        <dbReference type="Pfam" id="PF00501"/>
    </source>
</evidence>
<dbReference type="PANTHER" id="PTHR43767">
    <property type="entry name" value="LONG-CHAIN-FATTY-ACID--COA LIGASE"/>
    <property type="match status" value="1"/>
</dbReference>
<reference evidence="5" key="1">
    <citation type="submission" date="2018-07" db="EMBL/GenBank/DDBJ databases">
        <authorList>
            <consortium name="Genoscope - CEA"/>
            <person name="William W."/>
        </authorList>
    </citation>
    <scope>NUCLEOTIDE SEQUENCE</scope>
    <source>
        <strain evidence="5">IK1</strain>
    </source>
</reference>
<dbReference type="Pfam" id="PF00501">
    <property type="entry name" value="AMP-binding"/>
    <property type="match status" value="1"/>
</dbReference>
<evidence type="ECO:0000313" key="5">
    <source>
        <dbReference type="EMBL" id="VBB47758.1"/>
    </source>
</evidence>
<dbReference type="Pfam" id="PF13193">
    <property type="entry name" value="AMP-binding_C"/>
    <property type="match status" value="1"/>
</dbReference>
<dbReference type="CDD" id="cd17631">
    <property type="entry name" value="FACL_FadD13-like"/>
    <property type="match status" value="1"/>
</dbReference>
<proteinExistence type="inferred from homology"/>
<sequence>MGLGDILRRSAAKFPNKDALVFGGRRLTYGELNRRVNRLTDSLLRTGLQKGDRVALLLHNCPEFIELYFACAKSGGILVPINNLLKEGELSYILDYIKPRFVFFDPEFIPFIQGIGPRAPFMEHPVVLNDRGSGFSVYEDFLGKGSADEPGVPISRDDIFSIFLTSGTTGRPKGAMRTHHHNLTNIMSCAIELGLTYDDRVLLLSPFYHVSFEDQIRHVLMSNTIVIKKEGSFDPREVLEILAAERITTAQFVPTMINAMLQAKDIETYDLGHFRLMPYAASPMPVELLKRAMQRFKCGFVQLYGQTETGPATTALRPEDHVLEGSEEQMARLASAGRAIVDCEVRIVDDEGDDVPVGEVGEIIVRTEAMTVGYWDLPEETAKTIRNGWLYTGDYGRRDAEGYVFIVDRKNDMIISGGKNIYPREVEEVIYGHEAVLEVAVVGIPDDYWGESVKALVVLKEGMHATEQEIIDLCKQKLASYKKPKSVEFRSDLPRNPTGKLLKRKIRDEFWQGRERRV</sequence>
<dbReference type="GO" id="GO:0016877">
    <property type="term" value="F:ligase activity, forming carbon-sulfur bonds"/>
    <property type="evidence" value="ECO:0007669"/>
    <property type="project" value="UniProtKB-ARBA"/>
</dbReference>
<dbReference type="Gene3D" id="3.30.300.30">
    <property type="match status" value="1"/>
</dbReference>
<dbReference type="InterPro" id="IPR000873">
    <property type="entry name" value="AMP-dep_synth/lig_dom"/>
</dbReference>
<dbReference type="Gene3D" id="3.40.50.12780">
    <property type="entry name" value="N-terminal domain of ligase-like"/>
    <property type="match status" value="1"/>
</dbReference>
<protein>
    <submittedName>
        <fullName evidence="5">Acyl-CoA synthetase (AMP-forming)/AMP-acid ligase II</fullName>
    </submittedName>
</protein>
<organism evidence="5">
    <name type="scientific">Uncultured Desulfatiglans sp</name>
    <dbReference type="NCBI Taxonomy" id="1748965"/>
    <lineage>
        <taxon>Bacteria</taxon>
        <taxon>Pseudomonadati</taxon>
        <taxon>Thermodesulfobacteriota</taxon>
        <taxon>Desulfobacteria</taxon>
        <taxon>Desulfatiglandales</taxon>
        <taxon>Desulfatiglandaceae</taxon>
        <taxon>Desulfatiglans</taxon>
        <taxon>environmental samples</taxon>
    </lineage>
</organism>
<keyword evidence="2 5" id="KW-0436">Ligase</keyword>